<feature type="signal peptide" evidence="1">
    <location>
        <begin position="1"/>
        <end position="19"/>
    </location>
</feature>
<dbReference type="InterPro" id="IPR045950">
    <property type="entry name" value="DUF6370"/>
</dbReference>
<feature type="chain" id="PRO_5043526870" description="Glutaminyl-tRNA synthetase" evidence="1">
    <location>
        <begin position="20"/>
        <end position="108"/>
    </location>
</feature>
<dbReference type="EMBL" id="AP025318">
    <property type="protein sequence ID" value="BDD12365.1"/>
    <property type="molecule type" value="Genomic_DNA"/>
</dbReference>
<protein>
    <recommendedName>
        <fullName evidence="4">Glutaminyl-tRNA synthetase</fullName>
    </recommendedName>
</protein>
<dbReference type="Pfam" id="PF19897">
    <property type="entry name" value="DUF6370"/>
    <property type="match status" value="1"/>
</dbReference>
<accession>A0AAU9CSW1</accession>
<dbReference type="Proteomes" id="UP001348817">
    <property type="component" value="Plasmid pFA4"/>
</dbReference>
<organism evidence="2 3">
    <name type="scientific">Fulvitalea axinellae</name>
    <dbReference type="NCBI Taxonomy" id="1182444"/>
    <lineage>
        <taxon>Bacteria</taxon>
        <taxon>Pseudomonadati</taxon>
        <taxon>Bacteroidota</taxon>
        <taxon>Cytophagia</taxon>
        <taxon>Cytophagales</taxon>
        <taxon>Persicobacteraceae</taxon>
        <taxon>Fulvitalea</taxon>
    </lineage>
</organism>
<geneLocation type="plasmid" evidence="2 3">
    <name>pFA4</name>
</geneLocation>
<evidence type="ECO:0000313" key="2">
    <source>
        <dbReference type="EMBL" id="BDD12365.1"/>
    </source>
</evidence>
<evidence type="ECO:0008006" key="4">
    <source>
        <dbReference type="Google" id="ProtNLM"/>
    </source>
</evidence>
<keyword evidence="3" id="KW-1185">Reference proteome</keyword>
<evidence type="ECO:0000313" key="3">
    <source>
        <dbReference type="Proteomes" id="UP001348817"/>
    </source>
</evidence>
<proteinExistence type="predicted"/>
<evidence type="ECO:0000256" key="1">
    <source>
        <dbReference type="SAM" id="SignalP"/>
    </source>
</evidence>
<gene>
    <name evidence="2" type="ORF">FUAX_47970</name>
</gene>
<sequence length="108" mass="11804">MKNVLTALMLSLFVTVAFAQKKKNVKIEKTGVEASCGTCNFGMEGKKCALAVKIDGKAYFVEGTDIHKHGDSHAADGFCKTVRKADVKGKIVNGKFRVRKFVLQPVKK</sequence>
<keyword evidence="2" id="KW-0614">Plasmid</keyword>
<dbReference type="AlphaFoldDB" id="A0AAU9CSW1"/>
<dbReference type="RefSeq" id="WP_338395716.1">
    <property type="nucleotide sequence ID" value="NZ_AP025318.1"/>
</dbReference>
<dbReference type="KEGG" id="fax:FUAX_47970"/>
<reference evidence="2 3" key="1">
    <citation type="submission" date="2021-12" db="EMBL/GenBank/DDBJ databases">
        <title>Genome sequencing of bacteria with rrn-lacking chromosome and rrn-plasmid.</title>
        <authorList>
            <person name="Anda M."/>
            <person name="Iwasaki W."/>
        </authorList>
    </citation>
    <scope>NUCLEOTIDE SEQUENCE [LARGE SCALE GENOMIC DNA]</scope>
    <source>
        <strain evidence="2 3">DSM 100852</strain>
        <plasmid evidence="2 3">pFA4</plasmid>
    </source>
</reference>
<name>A0AAU9CSW1_9BACT</name>
<keyword evidence="1" id="KW-0732">Signal</keyword>